<evidence type="ECO:0000313" key="3">
    <source>
        <dbReference type="EMBL" id="KKM79169.1"/>
    </source>
</evidence>
<organism evidence="3">
    <name type="scientific">marine sediment metagenome</name>
    <dbReference type="NCBI Taxonomy" id="412755"/>
    <lineage>
        <taxon>unclassified sequences</taxon>
        <taxon>metagenomes</taxon>
        <taxon>ecological metagenomes</taxon>
    </lineage>
</organism>
<feature type="transmembrane region" description="Helical" evidence="2">
    <location>
        <begin position="180"/>
        <end position="197"/>
    </location>
</feature>
<dbReference type="AlphaFoldDB" id="A0A0F9KAE8"/>
<feature type="transmembrane region" description="Helical" evidence="2">
    <location>
        <begin position="82"/>
        <end position="107"/>
    </location>
</feature>
<keyword evidence="2" id="KW-0472">Membrane</keyword>
<comment type="caution">
    <text evidence="3">The sequence shown here is derived from an EMBL/GenBank/DDBJ whole genome shotgun (WGS) entry which is preliminary data.</text>
</comment>
<feature type="transmembrane region" description="Helical" evidence="2">
    <location>
        <begin position="209"/>
        <end position="231"/>
    </location>
</feature>
<keyword evidence="2" id="KW-1133">Transmembrane helix</keyword>
<name>A0A0F9KAE8_9ZZZZ</name>
<feature type="region of interest" description="Disordered" evidence="1">
    <location>
        <begin position="1"/>
        <end position="32"/>
    </location>
</feature>
<feature type="transmembrane region" description="Helical" evidence="2">
    <location>
        <begin position="127"/>
        <end position="159"/>
    </location>
</feature>
<proteinExistence type="predicted"/>
<accession>A0A0F9KAE8</accession>
<sequence>MTAVTANRPDPVVPDGTRDAAVPDGTRDTAVPGRTLDTSSLIACPQCDLLFTAHEPEVGVRATCTRCHTVLIAPRKGAFLRVIALAMTVVILMIGATFFPFLSVNVAGLTNASSVFDAALAFVDGGVMAGLSIVVAALIVLIPVLRAGLVLYVLIPLVMDRAPLPHAAGAFRLSEDLRPWSMAEIFVIGVAVALVKVSDLARVDYGPAFWMFAALVLITVLQDGIMCRWTIWKTLDPDARC</sequence>
<dbReference type="InterPro" id="IPR007498">
    <property type="entry name" value="PqiA-like"/>
</dbReference>
<keyword evidence="2" id="KW-0812">Transmembrane</keyword>
<gene>
    <name evidence="3" type="ORF">LCGC14_1352610</name>
</gene>
<evidence type="ECO:0008006" key="4">
    <source>
        <dbReference type="Google" id="ProtNLM"/>
    </source>
</evidence>
<evidence type="ECO:0000256" key="2">
    <source>
        <dbReference type="SAM" id="Phobius"/>
    </source>
</evidence>
<dbReference type="Pfam" id="PF04403">
    <property type="entry name" value="PqiA"/>
    <property type="match status" value="1"/>
</dbReference>
<evidence type="ECO:0000256" key="1">
    <source>
        <dbReference type="SAM" id="MobiDB-lite"/>
    </source>
</evidence>
<protein>
    <recommendedName>
        <fullName evidence="4">Paraquat-inducible protein A</fullName>
    </recommendedName>
</protein>
<reference evidence="3" key="1">
    <citation type="journal article" date="2015" name="Nature">
        <title>Complex archaea that bridge the gap between prokaryotes and eukaryotes.</title>
        <authorList>
            <person name="Spang A."/>
            <person name="Saw J.H."/>
            <person name="Jorgensen S.L."/>
            <person name="Zaremba-Niedzwiedzka K."/>
            <person name="Martijn J."/>
            <person name="Lind A.E."/>
            <person name="van Eijk R."/>
            <person name="Schleper C."/>
            <person name="Guy L."/>
            <person name="Ettema T.J."/>
        </authorList>
    </citation>
    <scope>NUCLEOTIDE SEQUENCE</scope>
</reference>
<dbReference type="EMBL" id="LAZR01008373">
    <property type="protein sequence ID" value="KKM79169.1"/>
    <property type="molecule type" value="Genomic_DNA"/>
</dbReference>